<dbReference type="PANTHER" id="PTHR10404:SF32">
    <property type="entry name" value="INACTIVE N-ACETYLATED-ALPHA-LINKED ACIDIC DIPEPTIDASE-LIKE PROTEIN 2"/>
    <property type="match status" value="1"/>
</dbReference>
<dbReference type="AlphaFoldDB" id="A0A8C1B305"/>
<dbReference type="InterPro" id="IPR039373">
    <property type="entry name" value="Peptidase_M28B"/>
</dbReference>
<sequence>MTNSPVSHLTGGESEGESVLAMVDTQGFHSNPALQVTDMAYRKVRAGHGSHRVRDLENEELHTASLELEWDMEKELEEPGLDRFQLECMEHQPVSSSSGGGMDPDLEPIQPSVSPHGRFERLQEDPNYVSRFSRSVPKGQRRNGTCLAKYLLAGVGVFALGLLIGRYAFSKEQVKVEPSADTDVLEKIVQGITAEKIQALQRDFDSLSDLTEESKVRYIAQRWEELGLKDVQVTNHTALLSYPGPALSTITDLSSNQCYLPSGVRCDQPFTSTTEPFAFAAYSAVGNLVAEVVDIQYGNPGDLRRVQASANVTNKIALLKLGQSPLLYKLSLLAEVGFGGCLLYVDPCDAPFGNKTFGVTLNPGGNPFFREDASTAGRDSRHNLTSLLVQPISASLVKMLLSAPAMGQGRPCVPMAMPSASARKLINLTIENQASFKTVHNVIGYLKGKTNPDRYVLVGSRHGSWYKGALADWGKGSAVMTQIIASITAQTRAGWQPDRTIVFCSWGGTSLGNIGSFEWGKENAVVLQSRAVAYVSLHNPVRASGSLQAIASPSLQQLAAETQKRHSMSCSRGGGCPGPNVSSLQTPGDSSFFSSQLAVPTVEFTYSEFPKTERAFFLTEAFFPPESLLRETLDPAFKLHETIAKITAEAILRLATDPVLPFYPLDIALDVQNKLKDDPLSRPDLLNVAASLRDNSAFFQSEVMRPANDPKERDPAHVRMLNDVLRDLEKSFLIPNPPLGFYRNILYCLSRQTPRFSILKDALEVPWHSSINQSLTLVTSAISSADKLVESGLNLFENENDIPQ</sequence>
<proteinExistence type="inferred from homology"/>
<feature type="transmembrane region" description="Helical" evidence="2">
    <location>
        <begin position="150"/>
        <end position="169"/>
    </location>
</feature>
<dbReference type="GeneTree" id="ENSGT01030000234598"/>
<keyword evidence="2" id="KW-1133">Transmembrane helix</keyword>
<organism evidence="3 4">
    <name type="scientific">Cyprinus carpio carpio</name>
    <dbReference type="NCBI Taxonomy" id="630221"/>
    <lineage>
        <taxon>Eukaryota</taxon>
        <taxon>Metazoa</taxon>
        <taxon>Chordata</taxon>
        <taxon>Craniata</taxon>
        <taxon>Vertebrata</taxon>
        <taxon>Euteleostomi</taxon>
        <taxon>Actinopterygii</taxon>
        <taxon>Neopterygii</taxon>
        <taxon>Teleostei</taxon>
        <taxon>Ostariophysi</taxon>
        <taxon>Cypriniformes</taxon>
        <taxon>Cyprinidae</taxon>
        <taxon>Cyprininae</taxon>
        <taxon>Cyprinus</taxon>
    </lineage>
</organism>
<dbReference type="PANTHER" id="PTHR10404">
    <property type="entry name" value="N-ACETYLATED-ALPHA-LINKED ACIDIC DIPEPTIDASE"/>
    <property type="match status" value="1"/>
</dbReference>
<keyword evidence="4" id="KW-1185">Reference proteome</keyword>
<dbReference type="Proteomes" id="UP001108240">
    <property type="component" value="Unplaced"/>
</dbReference>
<evidence type="ECO:0000256" key="1">
    <source>
        <dbReference type="ARBA" id="ARBA00005634"/>
    </source>
</evidence>
<reference evidence="3" key="2">
    <citation type="submission" date="2025-09" db="UniProtKB">
        <authorList>
            <consortium name="Ensembl"/>
        </authorList>
    </citation>
    <scope>IDENTIFICATION</scope>
</reference>
<dbReference type="SMR" id="A0A8C1B305"/>
<evidence type="ECO:0000313" key="4">
    <source>
        <dbReference type="Proteomes" id="UP001108240"/>
    </source>
</evidence>
<dbReference type="Ensembl" id="ENSCCRT00000029590.2">
    <property type="protein sequence ID" value="ENSCCRP00000027268.2"/>
    <property type="gene ID" value="ENSCCRG00000014762.2"/>
</dbReference>
<dbReference type="OMA" id="GYYAHKK"/>
<keyword evidence="2" id="KW-0472">Membrane</keyword>
<reference evidence="3" key="1">
    <citation type="submission" date="2025-08" db="UniProtKB">
        <authorList>
            <consortium name="Ensembl"/>
        </authorList>
    </citation>
    <scope>IDENTIFICATION</scope>
</reference>
<dbReference type="FunFam" id="3.40.630.10:FF:000101">
    <property type="entry name" value="N-acetylated alpha-linked acidic dipeptidase like 1"/>
    <property type="match status" value="1"/>
</dbReference>
<comment type="similarity">
    <text evidence="1">Belongs to the peptidase M28 family. M28B subfamily.</text>
</comment>
<evidence type="ECO:0000313" key="3">
    <source>
        <dbReference type="Ensembl" id="ENSCCRP00000027268.2"/>
    </source>
</evidence>
<accession>A0A8C1B305</accession>
<evidence type="ECO:0000256" key="2">
    <source>
        <dbReference type="SAM" id="Phobius"/>
    </source>
</evidence>
<keyword evidence="2" id="KW-0812">Transmembrane</keyword>
<protein>
    <submittedName>
        <fullName evidence="3">N-acetylated alpha-linked acidic dipeptidase like 2</fullName>
    </submittedName>
</protein>
<name>A0A8C1B305_CYPCA</name>